<comment type="caution">
    <text evidence="16">The sequence shown here is derived from an EMBL/GenBank/DDBJ whole genome shotgun (WGS) entry which is preliminary data.</text>
</comment>
<evidence type="ECO:0000256" key="4">
    <source>
        <dbReference type="ARBA" id="ARBA00022527"/>
    </source>
</evidence>
<dbReference type="Gene3D" id="1.10.510.10">
    <property type="entry name" value="Transferase(Phosphotransferase) domain 1"/>
    <property type="match status" value="1"/>
</dbReference>
<reference evidence="16" key="1">
    <citation type="submission" date="2023-07" db="EMBL/GenBank/DDBJ databases">
        <title>Chromosome-level genome assembly of Artemia franciscana.</title>
        <authorList>
            <person name="Jo E."/>
        </authorList>
    </citation>
    <scope>NUCLEOTIDE SEQUENCE</scope>
    <source>
        <tissue evidence="16">Whole body</tissue>
    </source>
</reference>
<dbReference type="FunFam" id="3.30.200.20:FF:000054">
    <property type="entry name" value="Cyclin-dependent kinase 11B"/>
    <property type="match status" value="1"/>
</dbReference>
<dbReference type="GO" id="GO:0005524">
    <property type="term" value="F:ATP binding"/>
    <property type="evidence" value="ECO:0007669"/>
    <property type="project" value="UniProtKB-KW"/>
</dbReference>
<evidence type="ECO:0000256" key="8">
    <source>
        <dbReference type="ARBA" id="ARBA00022777"/>
    </source>
</evidence>
<dbReference type="Pfam" id="PF00069">
    <property type="entry name" value="Pkinase"/>
    <property type="match status" value="1"/>
</dbReference>
<evidence type="ECO:0000256" key="3">
    <source>
        <dbReference type="ARBA" id="ARBA00012425"/>
    </source>
</evidence>
<keyword evidence="5" id="KW-0597">Phosphoprotein</keyword>
<dbReference type="InterPro" id="IPR045267">
    <property type="entry name" value="CDK11/PITSLRE_STKc"/>
</dbReference>
<dbReference type="SMART" id="SM00220">
    <property type="entry name" value="S_TKc"/>
    <property type="match status" value="1"/>
</dbReference>
<keyword evidence="9" id="KW-0067">ATP-binding</keyword>
<comment type="cofactor">
    <cofactor evidence="1">
        <name>Mg(2+)</name>
        <dbReference type="ChEBI" id="CHEBI:18420"/>
    </cofactor>
</comment>
<dbReference type="CDD" id="cd07843">
    <property type="entry name" value="STKc_CDC2L1"/>
    <property type="match status" value="1"/>
</dbReference>
<feature type="compositionally biased region" description="Basic and acidic residues" evidence="14">
    <location>
        <begin position="207"/>
        <end position="255"/>
    </location>
</feature>
<evidence type="ECO:0000256" key="10">
    <source>
        <dbReference type="ARBA" id="ARBA00023306"/>
    </source>
</evidence>
<comment type="catalytic activity">
    <reaction evidence="12">
        <text>L-seryl-[protein] + ATP = O-phospho-L-seryl-[protein] + ADP + H(+)</text>
        <dbReference type="Rhea" id="RHEA:17989"/>
        <dbReference type="Rhea" id="RHEA-COMP:9863"/>
        <dbReference type="Rhea" id="RHEA-COMP:11604"/>
        <dbReference type="ChEBI" id="CHEBI:15378"/>
        <dbReference type="ChEBI" id="CHEBI:29999"/>
        <dbReference type="ChEBI" id="CHEBI:30616"/>
        <dbReference type="ChEBI" id="CHEBI:83421"/>
        <dbReference type="ChEBI" id="CHEBI:456216"/>
        <dbReference type="EC" id="2.7.11.22"/>
    </reaction>
</comment>
<keyword evidence="6" id="KW-0808">Transferase</keyword>
<feature type="compositionally biased region" description="Basic and acidic residues" evidence="14">
    <location>
        <begin position="130"/>
        <end position="179"/>
    </location>
</feature>
<feature type="compositionally biased region" description="Basic and acidic residues" evidence="14">
    <location>
        <begin position="43"/>
        <end position="53"/>
    </location>
</feature>
<dbReference type="InterPro" id="IPR008271">
    <property type="entry name" value="Ser/Thr_kinase_AS"/>
</dbReference>
<feature type="compositionally biased region" description="Basic and acidic residues" evidence="14">
    <location>
        <begin position="60"/>
        <end position="104"/>
    </location>
</feature>
<gene>
    <name evidence="16" type="ORF">QYM36_008160</name>
</gene>
<dbReference type="Gene3D" id="3.30.200.20">
    <property type="entry name" value="Phosphorylase Kinase, domain 1"/>
    <property type="match status" value="1"/>
</dbReference>
<keyword evidence="17" id="KW-1185">Reference proteome</keyword>
<keyword evidence="10" id="KW-0131">Cell cycle</keyword>
<evidence type="ECO:0000256" key="2">
    <source>
        <dbReference type="ARBA" id="ARBA00006485"/>
    </source>
</evidence>
<feature type="compositionally biased region" description="Acidic residues" evidence="14">
    <location>
        <begin position="16"/>
        <end position="25"/>
    </location>
</feature>
<evidence type="ECO:0000256" key="13">
    <source>
        <dbReference type="ARBA" id="ARBA00079859"/>
    </source>
</evidence>
<feature type="compositionally biased region" description="Basic and acidic residues" evidence="14">
    <location>
        <begin position="331"/>
        <end position="362"/>
    </location>
</feature>
<keyword evidence="4" id="KW-0723">Serine/threonine-protein kinase</keyword>
<feature type="domain" description="Protein kinase" evidence="15">
    <location>
        <begin position="480"/>
        <end position="769"/>
    </location>
</feature>
<dbReference type="PROSITE" id="PS00108">
    <property type="entry name" value="PROTEIN_KINASE_ST"/>
    <property type="match status" value="1"/>
</dbReference>
<dbReference type="FunFam" id="1.10.510.10:FF:000124">
    <property type="entry name" value="cyclin-dependent kinase 11B isoform X1"/>
    <property type="match status" value="1"/>
</dbReference>
<evidence type="ECO:0000256" key="7">
    <source>
        <dbReference type="ARBA" id="ARBA00022741"/>
    </source>
</evidence>
<evidence type="ECO:0000256" key="12">
    <source>
        <dbReference type="ARBA" id="ARBA00048367"/>
    </source>
</evidence>
<evidence type="ECO:0000256" key="11">
    <source>
        <dbReference type="ARBA" id="ARBA00047811"/>
    </source>
</evidence>
<accession>A0AA88IHS5</accession>
<dbReference type="EC" id="2.7.11.22" evidence="3"/>
<feature type="compositionally biased region" description="Basic and acidic residues" evidence="14">
    <location>
        <begin position="369"/>
        <end position="423"/>
    </location>
</feature>
<dbReference type="InterPro" id="IPR011009">
    <property type="entry name" value="Kinase-like_dom_sf"/>
</dbReference>
<dbReference type="EMBL" id="JAVRJZ010000001">
    <property type="protein sequence ID" value="KAK2727584.1"/>
    <property type="molecule type" value="Genomic_DNA"/>
</dbReference>
<dbReference type="PANTHER" id="PTHR24056:SF107">
    <property type="entry name" value="CYCLIN-DEPENDENT KINASE 11A-RELATED"/>
    <property type="match status" value="1"/>
</dbReference>
<dbReference type="Proteomes" id="UP001187531">
    <property type="component" value="Unassembled WGS sequence"/>
</dbReference>
<evidence type="ECO:0000259" key="15">
    <source>
        <dbReference type="PROSITE" id="PS50011"/>
    </source>
</evidence>
<comment type="similarity">
    <text evidence="2">Belongs to the protein kinase superfamily. CMGC Ser/Thr protein kinase family. CDC2/CDKX subfamily.</text>
</comment>
<name>A0AA88IHS5_ARTSF</name>
<feature type="compositionally biased region" description="Acidic residues" evidence="14">
    <location>
        <begin position="279"/>
        <end position="289"/>
    </location>
</feature>
<dbReference type="InterPro" id="IPR050108">
    <property type="entry name" value="CDK"/>
</dbReference>
<evidence type="ECO:0000256" key="6">
    <source>
        <dbReference type="ARBA" id="ARBA00022679"/>
    </source>
</evidence>
<dbReference type="InterPro" id="IPR000719">
    <property type="entry name" value="Prot_kinase_dom"/>
</dbReference>
<comment type="catalytic activity">
    <reaction evidence="11">
        <text>L-threonyl-[protein] + ATP = O-phospho-L-threonyl-[protein] + ADP + H(+)</text>
        <dbReference type="Rhea" id="RHEA:46608"/>
        <dbReference type="Rhea" id="RHEA-COMP:11060"/>
        <dbReference type="Rhea" id="RHEA-COMP:11605"/>
        <dbReference type="ChEBI" id="CHEBI:15378"/>
        <dbReference type="ChEBI" id="CHEBI:30013"/>
        <dbReference type="ChEBI" id="CHEBI:30616"/>
        <dbReference type="ChEBI" id="CHEBI:61977"/>
        <dbReference type="ChEBI" id="CHEBI:456216"/>
        <dbReference type="EC" id="2.7.11.22"/>
    </reaction>
</comment>
<dbReference type="GO" id="GO:0004693">
    <property type="term" value="F:cyclin-dependent protein serine/threonine kinase activity"/>
    <property type="evidence" value="ECO:0007669"/>
    <property type="project" value="UniProtKB-EC"/>
</dbReference>
<dbReference type="PANTHER" id="PTHR24056">
    <property type="entry name" value="CELL DIVISION PROTEIN KINASE"/>
    <property type="match status" value="1"/>
</dbReference>
<feature type="region of interest" description="Disordered" evidence="14">
    <location>
        <begin position="1"/>
        <end position="438"/>
    </location>
</feature>
<dbReference type="AlphaFoldDB" id="A0AA88IHS5"/>
<proteinExistence type="inferred from homology"/>
<evidence type="ECO:0000256" key="9">
    <source>
        <dbReference type="ARBA" id="ARBA00022840"/>
    </source>
</evidence>
<feature type="region of interest" description="Disordered" evidence="14">
    <location>
        <begin position="785"/>
        <end position="810"/>
    </location>
</feature>
<dbReference type="GO" id="GO:0007346">
    <property type="term" value="P:regulation of mitotic cell cycle"/>
    <property type="evidence" value="ECO:0007669"/>
    <property type="project" value="TreeGrafter"/>
</dbReference>
<evidence type="ECO:0000256" key="14">
    <source>
        <dbReference type="SAM" id="MobiDB-lite"/>
    </source>
</evidence>
<feature type="compositionally biased region" description="Acidic residues" evidence="14">
    <location>
        <begin position="309"/>
        <end position="330"/>
    </location>
</feature>
<feature type="compositionally biased region" description="Basic and acidic residues" evidence="14">
    <location>
        <begin position="112"/>
        <end position="123"/>
    </location>
</feature>
<dbReference type="SUPFAM" id="SSF56112">
    <property type="entry name" value="Protein kinase-like (PK-like)"/>
    <property type="match status" value="1"/>
</dbReference>
<protein>
    <recommendedName>
        <fullName evidence="3">cyclin-dependent kinase</fullName>
        <ecNumber evidence="3">2.7.11.22</ecNumber>
    </recommendedName>
    <alternativeName>
        <fullName evidence="13">Galactosyltransferase-associated protein kinase p58/GTA</fullName>
    </alternativeName>
</protein>
<dbReference type="PROSITE" id="PS50011">
    <property type="entry name" value="PROTEIN_KINASE_DOM"/>
    <property type="match status" value="1"/>
</dbReference>
<evidence type="ECO:0000256" key="5">
    <source>
        <dbReference type="ARBA" id="ARBA00022553"/>
    </source>
</evidence>
<sequence length="844" mass="97948">MSDRDSVPEEVSLSSSEEDDTSEEALDIKPPQKQAGKKILKKKLSEKTHSYHDTKRHHSDKYSDLQREESRNQSRHHSTESRRERDHLRTKEEPRKKDMEDLRVKLNRVKQYGRDKDKGIIDKNRRHHKTDKDKREKEDFGQEKSDKIKIKEEIVSPVPSKEKEKTEKFREKQKERPEVEIMDLEVESENEKMEQDKRRKRLLAAAMEREKMQKEIDARREQEKEKERQKEREKEREREREKEREKERDEREKQRLAKKKKRSSHVKKTKKRRKKSETSIEEDSSEEESSSSAASTSEEESSSRSEETTSTDDDSETDSEESEESEEISSEEEKVIQKKRIDIINEEEKKIGRGVEKKESTSAKKHRKGDQTPAKRDSKSHQRDETSPKIAKIERSPRRKEERSPPIKEERNKSPKQNVKEEAENLEPTSPLPVEDESPLHLEEAEELDRLTPPVSPVPLKEELRPYFPAIMGCRSVEEFQCLNKIEEGTYGVVYRARDKRTNETVALKRLKMEREKEGFPITSLREISTLLKAQHPNIVTVREIVVGSNMDKIFLVMDYVEHYIKALMETMKSKKNGLLFVREVKCLVLQLLAGVAHLHDNWIIHRDLKTSNLLLSHRGELKIGDFGLAREYGSPLKPYTSIVVTLWYRSPELLLGTKLYSTAVDVWSTGCIFGELVQMEPMFPGKSEVDEIGKIFKELGTPNEEIWKGYSKLPAVTKMSFPDHPPGNLRQRYLKLIGESGLDLLIKLLTYDPAKRITAEAAMKHRFFQESPLPISKEMFPTWPAKSEMGGPKRAASPKPPSGGLEYKNLDNDDDVIGRFFVSAGTGAQDRRQVQGGGFSLKF</sequence>
<evidence type="ECO:0000313" key="17">
    <source>
        <dbReference type="Proteomes" id="UP001187531"/>
    </source>
</evidence>
<dbReference type="GO" id="GO:0005634">
    <property type="term" value="C:nucleus"/>
    <property type="evidence" value="ECO:0007669"/>
    <property type="project" value="UniProtKB-ARBA"/>
</dbReference>
<evidence type="ECO:0000313" key="16">
    <source>
        <dbReference type="EMBL" id="KAK2727584.1"/>
    </source>
</evidence>
<evidence type="ECO:0000256" key="1">
    <source>
        <dbReference type="ARBA" id="ARBA00001946"/>
    </source>
</evidence>
<keyword evidence="7" id="KW-0547">Nucleotide-binding</keyword>
<organism evidence="16 17">
    <name type="scientific">Artemia franciscana</name>
    <name type="common">Brine shrimp</name>
    <name type="synonym">Artemia sanfranciscana</name>
    <dbReference type="NCBI Taxonomy" id="6661"/>
    <lineage>
        <taxon>Eukaryota</taxon>
        <taxon>Metazoa</taxon>
        <taxon>Ecdysozoa</taxon>
        <taxon>Arthropoda</taxon>
        <taxon>Crustacea</taxon>
        <taxon>Branchiopoda</taxon>
        <taxon>Anostraca</taxon>
        <taxon>Artemiidae</taxon>
        <taxon>Artemia</taxon>
    </lineage>
</organism>
<keyword evidence="8" id="KW-0418">Kinase</keyword>
<feature type="compositionally biased region" description="Basic residues" evidence="14">
    <location>
        <begin position="256"/>
        <end position="275"/>
    </location>
</feature>